<feature type="compositionally biased region" description="Low complexity" evidence="3">
    <location>
        <begin position="236"/>
        <end position="247"/>
    </location>
</feature>
<proteinExistence type="predicted"/>
<feature type="domain" description="RRM" evidence="4">
    <location>
        <begin position="51"/>
        <end position="131"/>
    </location>
</feature>
<feature type="region of interest" description="Disordered" evidence="3">
    <location>
        <begin position="1"/>
        <end position="54"/>
    </location>
</feature>
<evidence type="ECO:0000259" key="4">
    <source>
        <dbReference type="PROSITE" id="PS50102"/>
    </source>
</evidence>
<protein>
    <recommendedName>
        <fullName evidence="4">RRM domain-containing protein</fullName>
    </recommendedName>
</protein>
<dbReference type="Gene3D" id="3.30.70.330">
    <property type="match status" value="1"/>
</dbReference>
<evidence type="ECO:0000313" key="5">
    <source>
        <dbReference type="EMBL" id="TFK97442.1"/>
    </source>
</evidence>
<dbReference type="SMART" id="SM00360">
    <property type="entry name" value="RRM"/>
    <property type="match status" value="1"/>
</dbReference>
<dbReference type="OrthoDB" id="6730379at2759"/>
<dbReference type="PROSITE" id="PS50102">
    <property type="entry name" value="RRM"/>
    <property type="match status" value="1"/>
</dbReference>
<dbReference type="STRING" id="1884261.A0A5C3Q630"/>
<feature type="region of interest" description="Disordered" evidence="3">
    <location>
        <begin position="180"/>
        <end position="310"/>
    </location>
</feature>
<name>A0A5C3Q630_9AGAR</name>
<dbReference type="InterPro" id="IPR050502">
    <property type="entry name" value="Euk_RNA-bind_prot"/>
</dbReference>
<dbReference type="Proteomes" id="UP000305067">
    <property type="component" value="Unassembled WGS sequence"/>
</dbReference>
<feature type="compositionally biased region" description="Polar residues" evidence="3">
    <location>
        <begin position="214"/>
        <end position="235"/>
    </location>
</feature>
<organism evidence="5 6">
    <name type="scientific">Pterulicium gracile</name>
    <dbReference type="NCBI Taxonomy" id="1884261"/>
    <lineage>
        <taxon>Eukaryota</taxon>
        <taxon>Fungi</taxon>
        <taxon>Dikarya</taxon>
        <taxon>Basidiomycota</taxon>
        <taxon>Agaricomycotina</taxon>
        <taxon>Agaricomycetes</taxon>
        <taxon>Agaricomycetidae</taxon>
        <taxon>Agaricales</taxon>
        <taxon>Pleurotineae</taxon>
        <taxon>Pterulaceae</taxon>
        <taxon>Pterulicium</taxon>
    </lineage>
</organism>
<dbReference type="SUPFAM" id="SSF54928">
    <property type="entry name" value="RNA-binding domain, RBD"/>
    <property type="match status" value="1"/>
</dbReference>
<keyword evidence="1 2" id="KW-0694">RNA-binding</keyword>
<feature type="compositionally biased region" description="Low complexity" evidence="3">
    <location>
        <begin position="32"/>
        <end position="42"/>
    </location>
</feature>
<feature type="compositionally biased region" description="Pro residues" evidence="3">
    <location>
        <begin position="1"/>
        <end position="12"/>
    </location>
</feature>
<keyword evidence="6" id="KW-1185">Reference proteome</keyword>
<feature type="compositionally biased region" description="Low complexity" evidence="3">
    <location>
        <begin position="204"/>
        <end position="213"/>
    </location>
</feature>
<evidence type="ECO:0000256" key="2">
    <source>
        <dbReference type="PROSITE-ProRule" id="PRU00176"/>
    </source>
</evidence>
<dbReference type="InterPro" id="IPR000504">
    <property type="entry name" value="RRM_dom"/>
</dbReference>
<gene>
    <name evidence="5" type="ORF">BDV98DRAFT_574476</name>
</gene>
<evidence type="ECO:0000256" key="3">
    <source>
        <dbReference type="SAM" id="MobiDB-lite"/>
    </source>
</evidence>
<feature type="compositionally biased region" description="Low complexity" evidence="3">
    <location>
        <begin position="255"/>
        <end position="268"/>
    </location>
</feature>
<dbReference type="EMBL" id="ML178847">
    <property type="protein sequence ID" value="TFK97442.1"/>
    <property type="molecule type" value="Genomic_DNA"/>
</dbReference>
<dbReference type="PANTHER" id="PTHR48025:SF1">
    <property type="entry name" value="RRM DOMAIN-CONTAINING PROTEIN"/>
    <property type="match status" value="1"/>
</dbReference>
<dbReference type="AlphaFoldDB" id="A0A5C3Q630"/>
<evidence type="ECO:0000313" key="6">
    <source>
        <dbReference type="Proteomes" id="UP000305067"/>
    </source>
</evidence>
<sequence>MASLSPPLPSEPMPTSMSSLISYPSHDVPQASTSSSTSSSKPTPSPQTMDDRLYIGGIHPSVDEVTLWKLLKAHNPYKIDFPVHSAGALQGRSRGFAFVHFQNNEDAVHALSSLNGQLLRKQTLTVSHAKYNAQTDLGPHRSMRRPTHEQTVLSKIKTRGQPTNTKSSIAMLEAKLTSMTRAAESGTTPPVHHSLPAKPPPSAPYLAASSKASILSQKPSTATSIGSPGSAPTRSTLLGGTPRTPTPSQGAGIFSSSTSTQSRSGSTTPMGQQTPPSSSFTGALTPASGSQRRPKPASVLRGVKIGKSKG</sequence>
<dbReference type="InterPro" id="IPR035979">
    <property type="entry name" value="RBD_domain_sf"/>
</dbReference>
<dbReference type="Pfam" id="PF00076">
    <property type="entry name" value="RRM_1"/>
    <property type="match status" value="1"/>
</dbReference>
<dbReference type="PANTHER" id="PTHR48025">
    <property type="entry name" value="OS02G0815200 PROTEIN"/>
    <property type="match status" value="1"/>
</dbReference>
<dbReference type="InterPro" id="IPR012677">
    <property type="entry name" value="Nucleotide-bd_a/b_plait_sf"/>
</dbReference>
<accession>A0A5C3Q630</accession>
<feature type="compositionally biased region" description="Polar residues" evidence="3">
    <location>
        <begin position="269"/>
        <end position="291"/>
    </location>
</feature>
<reference evidence="5 6" key="1">
    <citation type="journal article" date="2019" name="Nat. Ecol. Evol.">
        <title>Megaphylogeny resolves global patterns of mushroom evolution.</title>
        <authorList>
            <person name="Varga T."/>
            <person name="Krizsan K."/>
            <person name="Foldi C."/>
            <person name="Dima B."/>
            <person name="Sanchez-Garcia M."/>
            <person name="Sanchez-Ramirez S."/>
            <person name="Szollosi G.J."/>
            <person name="Szarkandi J.G."/>
            <person name="Papp V."/>
            <person name="Albert L."/>
            <person name="Andreopoulos W."/>
            <person name="Angelini C."/>
            <person name="Antonin V."/>
            <person name="Barry K.W."/>
            <person name="Bougher N.L."/>
            <person name="Buchanan P."/>
            <person name="Buyck B."/>
            <person name="Bense V."/>
            <person name="Catcheside P."/>
            <person name="Chovatia M."/>
            <person name="Cooper J."/>
            <person name="Damon W."/>
            <person name="Desjardin D."/>
            <person name="Finy P."/>
            <person name="Geml J."/>
            <person name="Haridas S."/>
            <person name="Hughes K."/>
            <person name="Justo A."/>
            <person name="Karasinski D."/>
            <person name="Kautmanova I."/>
            <person name="Kiss B."/>
            <person name="Kocsube S."/>
            <person name="Kotiranta H."/>
            <person name="LaButti K.M."/>
            <person name="Lechner B.E."/>
            <person name="Liimatainen K."/>
            <person name="Lipzen A."/>
            <person name="Lukacs Z."/>
            <person name="Mihaltcheva S."/>
            <person name="Morgado L.N."/>
            <person name="Niskanen T."/>
            <person name="Noordeloos M.E."/>
            <person name="Ohm R.A."/>
            <person name="Ortiz-Santana B."/>
            <person name="Ovrebo C."/>
            <person name="Racz N."/>
            <person name="Riley R."/>
            <person name="Savchenko A."/>
            <person name="Shiryaev A."/>
            <person name="Soop K."/>
            <person name="Spirin V."/>
            <person name="Szebenyi C."/>
            <person name="Tomsovsky M."/>
            <person name="Tulloss R.E."/>
            <person name="Uehling J."/>
            <person name="Grigoriev I.V."/>
            <person name="Vagvolgyi C."/>
            <person name="Papp T."/>
            <person name="Martin F.M."/>
            <person name="Miettinen O."/>
            <person name="Hibbett D.S."/>
            <person name="Nagy L.G."/>
        </authorList>
    </citation>
    <scope>NUCLEOTIDE SEQUENCE [LARGE SCALE GENOMIC DNA]</scope>
    <source>
        <strain evidence="5 6">CBS 309.79</strain>
    </source>
</reference>
<evidence type="ECO:0000256" key="1">
    <source>
        <dbReference type="ARBA" id="ARBA00022884"/>
    </source>
</evidence>
<dbReference type="GO" id="GO:0003729">
    <property type="term" value="F:mRNA binding"/>
    <property type="evidence" value="ECO:0007669"/>
    <property type="project" value="TreeGrafter"/>
</dbReference>